<evidence type="ECO:0000259" key="6">
    <source>
        <dbReference type="PROSITE" id="PS50109"/>
    </source>
</evidence>
<keyword evidence="5" id="KW-0472">Membrane</keyword>
<evidence type="ECO:0000256" key="3">
    <source>
        <dbReference type="ARBA" id="ARBA00022777"/>
    </source>
</evidence>
<dbReference type="RefSeq" id="WP_101303565.1">
    <property type="nucleotide sequence ID" value="NZ_CP025197.1"/>
</dbReference>
<dbReference type="Proteomes" id="UP000239720">
    <property type="component" value="Unassembled WGS sequence"/>
</dbReference>
<dbReference type="EMBL" id="NEMB01000003">
    <property type="protein sequence ID" value="PQQ66035.1"/>
    <property type="molecule type" value="Genomic_DNA"/>
</dbReference>
<dbReference type="GO" id="GO:0000160">
    <property type="term" value="P:phosphorelay signal transduction system"/>
    <property type="evidence" value="ECO:0007669"/>
    <property type="project" value="UniProtKB-KW"/>
</dbReference>
<dbReference type="EC" id="2.7.13.3" evidence="2"/>
<dbReference type="Proteomes" id="UP000233534">
    <property type="component" value="Chromosome"/>
</dbReference>
<evidence type="ECO:0000256" key="5">
    <source>
        <dbReference type="SAM" id="Phobius"/>
    </source>
</evidence>
<dbReference type="Gene3D" id="1.10.287.130">
    <property type="match status" value="1"/>
</dbReference>
<feature type="domain" description="Histidine kinase" evidence="6">
    <location>
        <begin position="68"/>
        <end position="298"/>
    </location>
</feature>
<dbReference type="Gene3D" id="3.30.565.10">
    <property type="entry name" value="Histidine kinase-like ATPase, C-terminal domain"/>
    <property type="match status" value="1"/>
</dbReference>
<keyword evidence="5" id="KW-1133">Transmembrane helix</keyword>
<dbReference type="PROSITE" id="PS50109">
    <property type="entry name" value="HIS_KIN"/>
    <property type="match status" value="1"/>
</dbReference>
<dbReference type="PRINTS" id="PR00344">
    <property type="entry name" value="BCTRLSENSOR"/>
</dbReference>
<dbReference type="KEGG" id="hsc:HVS_15195"/>
<evidence type="ECO:0000313" key="9">
    <source>
        <dbReference type="Proteomes" id="UP000233534"/>
    </source>
</evidence>
<feature type="transmembrane region" description="Helical" evidence="5">
    <location>
        <begin position="22"/>
        <end position="43"/>
    </location>
</feature>
<dbReference type="EMBL" id="CP025197">
    <property type="protein sequence ID" value="AUG58884.1"/>
    <property type="molecule type" value="Genomic_DNA"/>
</dbReference>
<name>A0A2K9EFF8_9FIRM</name>
<evidence type="ECO:0000256" key="4">
    <source>
        <dbReference type="ARBA" id="ARBA00023012"/>
    </source>
</evidence>
<keyword evidence="5" id="KW-0812">Transmembrane</keyword>
<keyword evidence="7" id="KW-0808">Transferase</keyword>
<keyword evidence="4" id="KW-0902">Two-component regulatory system</keyword>
<dbReference type="AlphaFoldDB" id="A0A2K9EFF8"/>
<reference evidence="7 9" key="1">
    <citation type="submission" date="2017-12" db="EMBL/GenBank/DDBJ databases">
        <title>Complete genome sequence of Herbivorax saccincola GGR1, a novel Cellulosome-producing hydrolytic bacterium in a thermophilic biogas plant, established by Illumina and Nanopore MinION sequencing.</title>
        <authorList>
            <person name="Pechtl A."/>
            <person name="Ruckert C."/>
            <person name="Koeck D.E."/>
            <person name="Maus I."/>
            <person name="Winkler A."/>
            <person name="Kalinowski J."/>
            <person name="Puhler A."/>
            <person name="Schwarz W.W."/>
            <person name="Zverlov V.V."/>
            <person name="Schluter A."/>
            <person name="Liebl W."/>
        </authorList>
    </citation>
    <scope>NUCLEOTIDE SEQUENCE [LARGE SCALE GENOMIC DNA]</scope>
    <source>
        <strain evidence="7">GGR1</strain>
        <strain evidence="9">SR1</strain>
    </source>
</reference>
<comment type="catalytic activity">
    <reaction evidence="1">
        <text>ATP + protein L-histidine = ADP + protein N-phospho-L-histidine.</text>
        <dbReference type="EC" id="2.7.13.3"/>
    </reaction>
</comment>
<dbReference type="OrthoDB" id="9792686at2"/>
<evidence type="ECO:0000313" key="8">
    <source>
        <dbReference type="EMBL" id="PQQ66035.1"/>
    </source>
</evidence>
<reference evidence="8 10" key="2">
    <citation type="journal article" date="2018" name="Syst. Appl. Microbiol.">
        <title>Characterization and high-quality draft genome sequence of Herbivorax saccincola A7, an anaerobic, alkaliphilic, thermophilic, cellulolytic, and xylanolytic bacterium.</title>
        <authorList>
            <person name="Aikawa S."/>
            <person name="Baramee S."/>
            <person name="Sermsathanaswadi J."/>
            <person name="Thianheng P."/>
            <person name="Tachaapaikoon C."/>
            <person name="Shikata A."/>
            <person name="Waeonukul R."/>
            <person name="Pason P."/>
            <person name="Ratanakhanokchai K."/>
            <person name="Kosugi A."/>
        </authorList>
    </citation>
    <scope>NUCLEOTIDE SEQUENCE [LARGE SCALE GENOMIC DNA]</scope>
    <source>
        <strain evidence="8 10">A7</strain>
    </source>
</reference>
<dbReference type="GO" id="GO:0004673">
    <property type="term" value="F:protein histidine kinase activity"/>
    <property type="evidence" value="ECO:0007669"/>
    <property type="project" value="UniProtKB-EC"/>
</dbReference>
<evidence type="ECO:0000256" key="1">
    <source>
        <dbReference type="ARBA" id="ARBA00000085"/>
    </source>
</evidence>
<dbReference type="Pfam" id="PF02518">
    <property type="entry name" value="HATPase_c"/>
    <property type="match status" value="1"/>
</dbReference>
<sequence length="301" mass="33643">MIFLQIEPTDALKAQGFFSSKMLMPIVFIILGAVIAVSVIQIIKICKLRNNTIIERERLARLGEITAGIIHNLKTPVMSISGSLEELKSLVDEYENSIGDKEVTDEDHQEIAAEMREHILKIKPYCSYLSDVIATVKEQAAVKKHSGDESFTIKDMIKKVEILMGYQLKKATCKLNADIKTEESLEIQGSVNEFVQVMNNLISNSIDSYENNAGEIGILIEKEKDIVKFKVTDYGKGIPKDVRKKLLKNIITTKGEKGTGLGLYISYHIIKNNFKGSMEIESEEGKGTTVYITVPIKQANQ</sequence>
<dbReference type="InterPro" id="IPR003594">
    <property type="entry name" value="HATPase_dom"/>
</dbReference>
<dbReference type="InterPro" id="IPR036890">
    <property type="entry name" value="HATPase_C_sf"/>
</dbReference>
<evidence type="ECO:0000313" key="10">
    <source>
        <dbReference type="Proteomes" id="UP000239720"/>
    </source>
</evidence>
<dbReference type="SMART" id="SM00387">
    <property type="entry name" value="HATPase_c"/>
    <property type="match status" value="1"/>
</dbReference>
<organism evidence="7 9">
    <name type="scientific">Acetivibrio saccincola</name>
    <dbReference type="NCBI Taxonomy" id="1677857"/>
    <lineage>
        <taxon>Bacteria</taxon>
        <taxon>Bacillati</taxon>
        <taxon>Bacillota</taxon>
        <taxon>Clostridia</taxon>
        <taxon>Eubacteriales</taxon>
        <taxon>Oscillospiraceae</taxon>
        <taxon>Acetivibrio</taxon>
    </lineage>
</organism>
<protein>
    <recommendedName>
        <fullName evidence="2">histidine kinase</fullName>
        <ecNumber evidence="2">2.7.13.3</ecNumber>
    </recommendedName>
</protein>
<dbReference type="SUPFAM" id="SSF55874">
    <property type="entry name" value="ATPase domain of HSP90 chaperone/DNA topoisomerase II/histidine kinase"/>
    <property type="match status" value="1"/>
</dbReference>
<dbReference type="InterPro" id="IPR005467">
    <property type="entry name" value="His_kinase_dom"/>
</dbReference>
<evidence type="ECO:0000256" key="2">
    <source>
        <dbReference type="ARBA" id="ARBA00012438"/>
    </source>
</evidence>
<accession>A0A2K9EFF8</accession>
<keyword evidence="9" id="KW-1185">Reference proteome</keyword>
<gene>
    <name evidence="7" type="primary">kinA</name>
    <name evidence="8" type="ORF">B9R14_04130</name>
    <name evidence="7" type="ORF">HVS_15195</name>
</gene>
<keyword evidence="3 7" id="KW-0418">Kinase</keyword>
<proteinExistence type="predicted"/>
<evidence type="ECO:0000313" key="7">
    <source>
        <dbReference type="EMBL" id="AUG58884.1"/>
    </source>
</evidence>
<dbReference type="InterPro" id="IPR004358">
    <property type="entry name" value="Sig_transdc_His_kin-like_C"/>
</dbReference>
<dbReference type="PANTHER" id="PTHR43065">
    <property type="entry name" value="SENSOR HISTIDINE KINASE"/>
    <property type="match status" value="1"/>
</dbReference>